<dbReference type="EMBL" id="SJPF01000003">
    <property type="protein sequence ID" value="TWT32613.1"/>
    <property type="molecule type" value="Genomic_DNA"/>
</dbReference>
<keyword evidence="1" id="KW-1133">Transmembrane helix</keyword>
<protein>
    <submittedName>
        <fullName evidence="2">Uncharacterized protein</fullName>
    </submittedName>
</protein>
<comment type="caution">
    <text evidence="2">The sequence shown here is derived from an EMBL/GenBank/DDBJ whole genome shotgun (WGS) entry which is preliminary data.</text>
</comment>
<reference evidence="2 3" key="1">
    <citation type="submission" date="2019-02" db="EMBL/GenBank/DDBJ databases">
        <title>Deep-cultivation of Planctomycetes and their phenomic and genomic characterization uncovers novel biology.</title>
        <authorList>
            <person name="Wiegand S."/>
            <person name="Jogler M."/>
            <person name="Boedeker C."/>
            <person name="Pinto D."/>
            <person name="Vollmers J."/>
            <person name="Rivas-Marin E."/>
            <person name="Kohn T."/>
            <person name="Peeters S.H."/>
            <person name="Heuer A."/>
            <person name="Rast P."/>
            <person name="Oberbeckmann S."/>
            <person name="Bunk B."/>
            <person name="Jeske O."/>
            <person name="Meyerdierks A."/>
            <person name="Storesund J.E."/>
            <person name="Kallscheuer N."/>
            <person name="Luecker S."/>
            <person name="Lage O.M."/>
            <person name="Pohl T."/>
            <person name="Merkel B.J."/>
            <person name="Hornburger P."/>
            <person name="Mueller R.-W."/>
            <person name="Bruemmer F."/>
            <person name="Labrenz M."/>
            <person name="Spormann A.M."/>
            <person name="Op Den Camp H."/>
            <person name="Overmann J."/>
            <person name="Amann R."/>
            <person name="Jetten M.S.M."/>
            <person name="Mascher T."/>
            <person name="Medema M.H."/>
            <person name="Devos D.P."/>
            <person name="Kaster A.-K."/>
            <person name="Ovreas L."/>
            <person name="Rohde M."/>
            <person name="Galperin M.Y."/>
            <person name="Jogler C."/>
        </authorList>
    </citation>
    <scope>NUCLEOTIDE SEQUENCE [LARGE SCALE GENOMIC DNA]</scope>
    <source>
        <strain evidence="2 3">Enr8</strain>
    </source>
</reference>
<evidence type="ECO:0000313" key="2">
    <source>
        <dbReference type="EMBL" id="TWT32613.1"/>
    </source>
</evidence>
<feature type="transmembrane region" description="Helical" evidence="1">
    <location>
        <begin position="33"/>
        <end position="53"/>
    </location>
</feature>
<dbReference type="RefSeq" id="WP_146431778.1">
    <property type="nucleotide sequence ID" value="NZ_SJPF01000003.1"/>
</dbReference>
<dbReference type="AlphaFoldDB" id="A0A5C5V3S9"/>
<keyword evidence="1" id="KW-0472">Membrane</keyword>
<keyword evidence="1" id="KW-0812">Transmembrane</keyword>
<feature type="transmembrane region" description="Helical" evidence="1">
    <location>
        <begin position="73"/>
        <end position="92"/>
    </location>
</feature>
<name>A0A5C5V3S9_9BACT</name>
<accession>A0A5C5V3S9</accession>
<gene>
    <name evidence="2" type="ORF">Enr8_24180</name>
</gene>
<dbReference type="OrthoDB" id="9838580at2"/>
<sequence>MTSQLRGCDAMVEITTRSMNQSERDILQQKGRALGMGFAIVLTLLALLGGGFLSMLLRGIGQHLGPVSGQFGYWIGWAIAVILGAFAARAYFTNERKRIEAATLDLQSNQVEEIVVTGADVVEIGVDALEEPAIVFRLDGDQLLLMQGGWLFDPSIYGDDPERDLVDMDPEFFNGLRMPRSFPSSRFVVTRFPLSKQIAAIRVEGEYVAPRIMNVRYAEKYCELLGDCELLPGNFGSLEQSLQTAFAAQRIDA</sequence>
<proteinExistence type="predicted"/>
<dbReference type="Proteomes" id="UP000318878">
    <property type="component" value="Unassembled WGS sequence"/>
</dbReference>
<evidence type="ECO:0000313" key="3">
    <source>
        <dbReference type="Proteomes" id="UP000318878"/>
    </source>
</evidence>
<organism evidence="2 3">
    <name type="scientific">Blastopirellula retiformator</name>
    <dbReference type="NCBI Taxonomy" id="2527970"/>
    <lineage>
        <taxon>Bacteria</taxon>
        <taxon>Pseudomonadati</taxon>
        <taxon>Planctomycetota</taxon>
        <taxon>Planctomycetia</taxon>
        <taxon>Pirellulales</taxon>
        <taxon>Pirellulaceae</taxon>
        <taxon>Blastopirellula</taxon>
    </lineage>
</organism>
<evidence type="ECO:0000256" key="1">
    <source>
        <dbReference type="SAM" id="Phobius"/>
    </source>
</evidence>
<keyword evidence="3" id="KW-1185">Reference proteome</keyword>